<keyword evidence="4" id="KW-0804">Transcription</keyword>
<evidence type="ECO:0000256" key="3">
    <source>
        <dbReference type="ARBA" id="ARBA00023125"/>
    </source>
</evidence>
<dbReference type="InterPro" id="IPR036388">
    <property type="entry name" value="WH-like_DNA-bd_sf"/>
</dbReference>
<keyword evidence="7" id="KW-1185">Reference proteome</keyword>
<protein>
    <submittedName>
        <fullName evidence="6">LysR family transcriptional regulator</fullName>
    </submittedName>
</protein>
<dbReference type="Pfam" id="PF00126">
    <property type="entry name" value="HTH_1"/>
    <property type="match status" value="1"/>
</dbReference>
<reference evidence="6 7" key="1">
    <citation type="submission" date="2018-04" db="EMBL/GenBank/DDBJ databases">
        <title>Genomic Encyclopedia of Archaeal and Bacterial Type Strains, Phase II (KMG-II): from individual species to whole genera.</title>
        <authorList>
            <person name="Goeker M."/>
        </authorList>
    </citation>
    <scope>NUCLEOTIDE SEQUENCE [LARGE SCALE GENOMIC DNA]</scope>
    <source>
        <strain evidence="6 7">DSM 23382</strain>
    </source>
</reference>
<dbReference type="OrthoDB" id="9791253at2"/>
<evidence type="ECO:0000313" key="7">
    <source>
        <dbReference type="Proteomes" id="UP000244081"/>
    </source>
</evidence>
<dbReference type="RefSeq" id="WP_107990498.1">
    <property type="nucleotide sequence ID" value="NZ_QAYG01000005.1"/>
</dbReference>
<name>A0A2T5V911_9HYPH</name>
<dbReference type="SUPFAM" id="SSF53850">
    <property type="entry name" value="Periplasmic binding protein-like II"/>
    <property type="match status" value="1"/>
</dbReference>
<accession>A0A2T5V911</accession>
<feature type="domain" description="HTH lysR-type" evidence="5">
    <location>
        <begin position="5"/>
        <end position="62"/>
    </location>
</feature>
<dbReference type="PANTHER" id="PTHR30126:SF77">
    <property type="entry name" value="TRANSCRIPTIONAL REGULATORY PROTEIN"/>
    <property type="match status" value="1"/>
</dbReference>
<dbReference type="InterPro" id="IPR000847">
    <property type="entry name" value="LysR_HTH_N"/>
</dbReference>
<evidence type="ECO:0000256" key="4">
    <source>
        <dbReference type="ARBA" id="ARBA00023163"/>
    </source>
</evidence>
<organism evidence="6 7">
    <name type="scientific">Breoghania corrubedonensis</name>
    <dbReference type="NCBI Taxonomy" id="665038"/>
    <lineage>
        <taxon>Bacteria</taxon>
        <taxon>Pseudomonadati</taxon>
        <taxon>Pseudomonadota</taxon>
        <taxon>Alphaproteobacteria</taxon>
        <taxon>Hyphomicrobiales</taxon>
        <taxon>Stappiaceae</taxon>
        <taxon>Breoghania</taxon>
    </lineage>
</organism>
<dbReference type="AlphaFoldDB" id="A0A2T5V911"/>
<dbReference type="GO" id="GO:0003700">
    <property type="term" value="F:DNA-binding transcription factor activity"/>
    <property type="evidence" value="ECO:0007669"/>
    <property type="project" value="InterPro"/>
</dbReference>
<evidence type="ECO:0000256" key="2">
    <source>
        <dbReference type="ARBA" id="ARBA00023015"/>
    </source>
</evidence>
<dbReference type="Gene3D" id="1.10.10.10">
    <property type="entry name" value="Winged helix-like DNA-binding domain superfamily/Winged helix DNA-binding domain"/>
    <property type="match status" value="1"/>
</dbReference>
<dbReference type="EMBL" id="QAYG01000005">
    <property type="protein sequence ID" value="PTW60221.1"/>
    <property type="molecule type" value="Genomic_DNA"/>
</dbReference>
<dbReference type="CDD" id="cd05466">
    <property type="entry name" value="PBP2_LTTR_substrate"/>
    <property type="match status" value="1"/>
</dbReference>
<keyword evidence="2" id="KW-0805">Transcription regulation</keyword>
<evidence type="ECO:0000259" key="5">
    <source>
        <dbReference type="PROSITE" id="PS50931"/>
    </source>
</evidence>
<dbReference type="InterPro" id="IPR036390">
    <property type="entry name" value="WH_DNA-bd_sf"/>
</dbReference>
<dbReference type="SUPFAM" id="SSF46785">
    <property type="entry name" value="Winged helix' DNA-binding domain"/>
    <property type="match status" value="1"/>
</dbReference>
<gene>
    <name evidence="6" type="ORF">C8N35_105225</name>
</gene>
<dbReference type="PROSITE" id="PS50931">
    <property type="entry name" value="HTH_LYSR"/>
    <property type="match status" value="1"/>
</dbReference>
<dbReference type="Gene3D" id="3.40.190.10">
    <property type="entry name" value="Periplasmic binding protein-like II"/>
    <property type="match status" value="2"/>
</dbReference>
<sequence length="302" mass="33541">MNSQITLKQLETLYWIARLGTFERAASRLATSQSAVSKRMQELERASAIEIFDRSQRGARLSAKGEELLAIAEKMLVLHDQIADVRASETGRPRLLRLGVTELTAMTWLPRLVGVLREHYPALKISPAVDMSRTLFSALEDDHLDLIIVPSAFRMPEFFSLPLAEVENVWMAKKGLIDTSRPHSVRDLAEYPMLMQGSQSGSGILLNKWLQSQGIAVQEALTSDSMTALLGLAVAGLGVSYLPKHCFSHLVDSGQLEIIRTEESLPPVPYVAMYREDRPHSLIHHVAEIAASCADFECSFQS</sequence>
<evidence type="ECO:0000256" key="1">
    <source>
        <dbReference type="ARBA" id="ARBA00009437"/>
    </source>
</evidence>
<proteinExistence type="inferred from homology"/>
<comment type="caution">
    <text evidence="6">The sequence shown here is derived from an EMBL/GenBank/DDBJ whole genome shotgun (WGS) entry which is preliminary data.</text>
</comment>
<dbReference type="Pfam" id="PF03466">
    <property type="entry name" value="LysR_substrate"/>
    <property type="match status" value="1"/>
</dbReference>
<comment type="similarity">
    <text evidence="1">Belongs to the LysR transcriptional regulatory family.</text>
</comment>
<dbReference type="Proteomes" id="UP000244081">
    <property type="component" value="Unassembled WGS sequence"/>
</dbReference>
<dbReference type="PRINTS" id="PR00039">
    <property type="entry name" value="HTHLYSR"/>
</dbReference>
<dbReference type="GO" id="GO:0000976">
    <property type="term" value="F:transcription cis-regulatory region binding"/>
    <property type="evidence" value="ECO:0007669"/>
    <property type="project" value="TreeGrafter"/>
</dbReference>
<dbReference type="InterPro" id="IPR005119">
    <property type="entry name" value="LysR_subst-bd"/>
</dbReference>
<evidence type="ECO:0000313" key="6">
    <source>
        <dbReference type="EMBL" id="PTW60221.1"/>
    </source>
</evidence>
<keyword evidence="3" id="KW-0238">DNA-binding</keyword>
<dbReference type="PANTHER" id="PTHR30126">
    <property type="entry name" value="HTH-TYPE TRANSCRIPTIONAL REGULATOR"/>
    <property type="match status" value="1"/>
</dbReference>